<proteinExistence type="predicted"/>
<dbReference type="SUPFAM" id="SSF52540">
    <property type="entry name" value="P-loop containing nucleoside triphosphate hydrolases"/>
    <property type="match status" value="1"/>
</dbReference>
<dbReference type="Gene3D" id="3.40.50.300">
    <property type="entry name" value="P-loop containing nucleotide triphosphate hydrolases"/>
    <property type="match status" value="1"/>
</dbReference>
<dbReference type="HOGENOM" id="CLU_105030_3_0_5"/>
<dbReference type="PIRSF" id="PIRSF037081">
    <property type="entry name" value="P-loop_All4644_prd"/>
    <property type="match status" value="1"/>
</dbReference>
<organism evidence="1 2">
    <name type="scientific">Ruegeria pomeroyi (strain ATCC 700808 / DSM 15171 / DSS-3)</name>
    <name type="common">Silicibacter pomeroyi</name>
    <dbReference type="NCBI Taxonomy" id="246200"/>
    <lineage>
        <taxon>Bacteria</taxon>
        <taxon>Pseudomonadati</taxon>
        <taxon>Pseudomonadota</taxon>
        <taxon>Alphaproteobacteria</taxon>
        <taxon>Rhodobacterales</taxon>
        <taxon>Roseobacteraceae</taxon>
        <taxon>Ruegeria</taxon>
    </lineage>
</organism>
<dbReference type="InterPro" id="IPR017101">
    <property type="entry name" value="P-loop_ATP/GTP-bd_All4644_prd"/>
</dbReference>
<dbReference type="eggNOG" id="COG0645">
    <property type="taxonomic scope" value="Bacteria"/>
</dbReference>
<dbReference type="Proteomes" id="UP000001023">
    <property type="component" value="Chromosome"/>
</dbReference>
<dbReference type="InterPro" id="IPR027417">
    <property type="entry name" value="P-loop_NTPase"/>
</dbReference>
<sequence>MLLAEFRSQDMSPQKPMLHMVCGKIASGKSTLSAELACAPNTILVSEDAWLDALYGEQIQDGADYLRYSARLRTIMALHVTALLDAGLTVVLDFAANTLAQRRWMADIVRASGAAHQLHYLDVADDTCLNRLRARNAEGSHAFAATEEQFRRFTAHFVPPTEDEGFTLVRHDGQAR</sequence>
<name>Q5LUK1_RUEPO</name>
<accession>Q5LUK1</accession>
<dbReference type="STRING" id="246200.SPO1053"/>
<gene>
    <name evidence="1" type="ordered locus">SPO1053</name>
</gene>
<evidence type="ECO:0000313" key="1">
    <source>
        <dbReference type="EMBL" id="AAV94353.1"/>
    </source>
</evidence>
<dbReference type="EMBL" id="CP000031">
    <property type="protein sequence ID" value="AAV94353.1"/>
    <property type="molecule type" value="Genomic_DNA"/>
</dbReference>
<evidence type="ECO:0000313" key="2">
    <source>
        <dbReference type="Proteomes" id="UP000001023"/>
    </source>
</evidence>
<dbReference type="Pfam" id="PF13671">
    <property type="entry name" value="AAA_33"/>
    <property type="match status" value="1"/>
</dbReference>
<dbReference type="KEGG" id="sil:SPO1053"/>
<reference evidence="1 2" key="2">
    <citation type="journal article" date="2014" name="Stand. Genomic Sci.">
        <title>An updated genome annotation for the model marine bacterium Ruegeria pomeroyi DSS-3.</title>
        <authorList>
            <person name="Rivers A.R."/>
            <person name="Smith C.B."/>
            <person name="Moran M.A."/>
        </authorList>
    </citation>
    <scope>GENOME REANNOTATION</scope>
    <source>
        <strain evidence="2">ATCC 700808 / DSM 15171 / DSS-3</strain>
    </source>
</reference>
<evidence type="ECO:0008006" key="3">
    <source>
        <dbReference type="Google" id="ProtNLM"/>
    </source>
</evidence>
<reference evidence="1 2" key="1">
    <citation type="journal article" date="2004" name="Nature">
        <title>Genome sequence of Silicibacter pomeroyi reveals adaptations to the marine environment.</title>
        <authorList>
            <person name="Moran M.A."/>
            <person name="Buchan A."/>
            <person name="Gonzalez J.M."/>
            <person name="Heidelberg J.F."/>
            <person name="Whitman W.B."/>
            <person name="Kiene R.P."/>
            <person name="Henriksen J.R."/>
            <person name="King G.M."/>
            <person name="Belas R."/>
            <person name="Fuqua C."/>
            <person name="Brinkac L."/>
            <person name="Lewis M."/>
            <person name="Johri S."/>
            <person name="Weaver B."/>
            <person name="Pai G."/>
            <person name="Eisen J.A."/>
            <person name="Rahe E."/>
            <person name="Sheldon W.M."/>
            <person name="Ye W."/>
            <person name="Miller T.R."/>
            <person name="Carlton J."/>
            <person name="Rasko D.A."/>
            <person name="Paulsen I.T."/>
            <person name="Ren Q."/>
            <person name="Daugherty S.C."/>
            <person name="Deboy R.T."/>
            <person name="Dodson R.J."/>
            <person name="Durkin A.S."/>
            <person name="Madupu R."/>
            <person name="Nelson W.C."/>
            <person name="Sullivan S.A."/>
            <person name="Rosovitz M.J."/>
            <person name="Haft D.H."/>
            <person name="Selengut J."/>
            <person name="Ward N."/>
        </authorList>
    </citation>
    <scope>NUCLEOTIDE SEQUENCE [LARGE SCALE GENOMIC DNA]</scope>
    <source>
        <strain evidence="2">ATCC 700808 / DSM 15171 / DSS-3</strain>
    </source>
</reference>
<dbReference type="PaxDb" id="246200-SPO1053"/>
<keyword evidence="2" id="KW-1185">Reference proteome</keyword>
<protein>
    <recommendedName>
        <fullName evidence="3">Cell division protein ZipA</fullName>
    </recommendedName>
</protein>
<dbReference type="AlphaFoldDB" id="Q5LUK1"/>